<dbReference type="EMBL" id="CAAALY010248271">
    <property type="protein sequence ID" value="VEL34728.1"/>
    <property type="molecule type" value="Genomic_DNA"/>
</dbReference>
<reference evidence="2" key="1">
    <citation type="submission" date="2018-11" db="EMBL/GenBank/DDBJ databases">
        <authorList>
            <consortium name="Pathogen Informatics"/>
        </authorList>
    </citation>
    <scope>NUCLEOTIDE SEQUENCE</scope>
</reference>
<feature type="compositionally biased region" description="Basic and acidic residues" evidence="1">
    <location>
        <begin position="184"/>
        <end position="193"/>
    </location>
</feature>
<dbReference type="Proteomes" id="UP000784294">
    <property type="component" value="Unassembled WGS sequence"/>
</dbReference>
<sequence length="393" mass="43356">MGRSVSPLVSQAISMSNDSSSISSVINSTTATYATPGVVDRSRAWPRRSVYSDGDRTAGREQLKPLLMMAAQPGEGQKQTSVSRILEEDSDPNIEPNYSHLSIGVRPPDRPGRKHNTDTLAESRIDTTYWSEGRPSQIRSPKQPDSRYPGARSLMDESGTPGGDYHPSISTEDDEKECYFRNGYSEDHEHREDGDEEANESSDTSKEDNTSATSGHTSFDGKETDIDKARHASNRRNSGILDKNLRNVTVDSDDGENMTPLPTSGAPLAWASMRWSRVNWRDRRSDANSNAPCTAPHSTLSQLEDQKRGSRHRRPATANFTDANLNISQDGVFDTRMLTSNSSQLSRLDEASRPTSGNHAPPIPQRLRASQHTKEELRSSPGEVSSSFSQVCF</sequence>
<feature type="compositionally biased region" description="Low complexity" evidence="1">
    <location>
        <begin position="10"/>
        <end position="22"/>
    </location>
</feature>
<dbReference type="AlphaFoldDB" id="A0A3S5AE79"/>
<evidence type="ECO:0000256" key="1">
    <source>
        <dbReference type="SAM" id="MobiDB-lite"/>
    </source>
</evidence>
<evidence type="ECO:0000313" key="3">
    <source>
        <dbReference type="Proteomes" id="UP000784294"/>
    </source>
</evidence>
<feature type="region of interest" description="Disordered" evidence="1">
    <location>
        <begin position="341"/>
        <end position="393"/>
    </location>
</feature>
<feature type="compositionally biased region" description="Basic and acidic residues" evidence="1">
    <location>
        <begin position="219"/>
        <end position="230"/>
    </location>
</feature>
<feature type="region of interest" description="Disordered" evidence="1">
    <location>
        <begin position="283"/>
        <end position="323"/>
    </location>
</feature>
<evidence type="ECO:0000313" key="2">
    <source>
        <dbReference type="EMBL" id="VEL34728.1"/>
    </source>
</evidence>
<feature type="compositionally biased region" description="Polar residues" evidence="1">
    <location>
        <begin position="287"/>
        <end position="303"/>
    </location>
</feature>
<feature type="compositionally biased region" description="Polar residues" evidence="1">
    <location>
        <begin position="382"/>
        <end position="393"/>
    </location>
</feature>
<protein>
    <submittedName>
        <fullName evidence="2">Uncharacterized protein</fullName>
    </submittedName>
</protein>
<feature type="region of interest" description="Disordered" evidence="1">
    <location>
        <begin position="1"/>
        <end position="22"/>
    </location>
</feature>
<gene>
    <name evidence="2" type="ORF">PXEA_LOCUS28168</name>
</gene>
<name>A0A3S5AE79_9PLAT</name>
<proteinExistence type="predicted"/>
<accession>A0A3S5AE79</accession>
<organism evidence="2 3">
    <name type="scientific">Protopolystoma xenopodis</name>
    <dbReference type="NCBI Taxonomy" id="117903"/>
    <lineage>
        <taxon>Eukaryota</taxon>
        <taxon>Metazoa</taxon>
        <taxon>Spiralia</taxon>
        <taxon>Lophotrochozoa</taxon>
        <taxon>Platyhelminthes</taxon>
        <taxon>Monogenea</taxon>
        <taxon>Polyopisthocotylea</taxon>
        <taxon>Polystomatidea</taxon>
        <taxon>Polystomatidae</taxon>
        <taxon>Protopolystoma</taxon>
    </lineage>
</organism>
<feature type="region of interest" description="Disordered" evidence="1">
    <location>
        <begin position="72"/>
        <end position="265"/>
    </location>
</feature>
<comment type="caution">
    <text evidence="2">The sequence shown here is derived from an EMBL/GenBank/DDBJ whole genome shotgun (WGS) entry which is preliminary data.</text>
</comment>
<keyword evidence="3" id="KW-1185">Reference proteome</keyword>
<feature type="compositionally biased region" description="Basic and acidic residues" evidence="1">
    <location>
        <begin position="107"/>
        <end position="125"/>
    </location>
</feature>